<dbReference type="AlphaFoldDB" id="A0A6J4VWE0"/>
<keyword evidence="1" id="KW-0175">Coiled coil</keyword>
<gene>
    <name evidence="2" type="ORF">AVDCRST_MAG88-4730</name>
</gene>
<evidence type="ECO:0000256" key="1">
    <source>
        <dbReference type="SAM" id="Coils"/>
    </source>
</evidence>
<organism evidence="2">
    <name type="scientific">uncultured Thermomicrobiales bacterium</name>
    <dbReference type="NCBI Taxonomy" id="1645740"/>
    <lineage>
        <taxon>Bacteria</taxon>
        <taxon>Pseudomonadati</taxon>
        <taxon>Thermomicrobiota</taxon>
        <taxon>Thermomicrobia</taxon>
        <taxon>Thermomicrobiales</taxon>
        <taxon>environmental samples</taxon>
    </lineage>
</organism>
<accession>A0A6J4VWE0</accession>
<dbReference type="EMBL" id="CADCWM010001232">
    <property type="protein sequence ID" value="CAA9590082.1"/>
    <property type="molecule type" value="Genomic_DNA"/>
</dbReference>
<proteinExistence type="predicted"/>
<feature type="coiled-coil region" evidence="1">
    <location>
        <begin position="240"/>
        <end position="310"/>
    </location>
</feature>
<sequence length="446" mass="49144">DAPGGEPGGEPAAHTAANGIGDDLIARRRAAVAGLVGATTAEVGAMVADLSKLKSGVFFDIDGVGLGIMGARVLSWESFGLAQPETAAIRINPPSATTVPDEYRLPLTRQVARAHQLLEDVGHRVATATIASGVSSSYRWVPAKALLAFEEQFAAIVAAFDAARARLLEGYEAIRERAADDIHRQAVEAATRGEWRGDEAPDEFADRVRSAFALAYPPREAFAAMTLRKRPAAFFLGTEIEDEIARTEAARRERRRLAEEERLAALERDLREEQLRHQLWADQAAIDERLAAERRRLAEEEAAATRVRELHVEALREAARRHVDPFLEIIDQGLEEWADLTAEMLALIKKHGHLPGAARERFLDHLALLRLKAFWLRDDDELARRVAEMEGLIQRPPAKAKGQEERKEQTRALAASMAASLTEINGLCIGEARRTFASSRMAMLEL</sequence>
<feature type="non-terminal residue" evidence="2">
    <location>
        <position position="1"/>
    </location>
</feature>
<reference evidence="2" key="1">
    <citation type="submission" date="2020-02" db="EMBL/GenBank/DDBJ databases">
        <authorList>
            <person name="Meier V. D."/>
        </authorList>
    </citation>
    <scope>NUCLEOTIDE SEQUENCE</scope>
    <source>
        <strain evidence="2">AVDCRST_MAG88</strain>
    </source>
</reference>
<evidence type="ECO:0000313" key="2">
    <source>
        <dbReference type="EMBL" id="CAA9590082.1"/>
    </source>
</evidence>
<name>A0A6J4VWE0_9BACT</name>
<protein>
    <submittedName>
        <fullName evidence="2">Uncharacterized protein</fullName>
    </submittedName>
</protein>